<reference evidence="6" key="1">
    <citation type="submission" date="2020-02" db="EMBL/GenBank/DDBJ databases">
        <authorList>
            <person name="Meier V. D."/>
        </authorList>
    </citation>
    <scope>NUCLEOTIDE SEQUENCE</scope>
    <source>
        <strain evidence="6">AVDCRST_MAG58</strain>
    </source>
</reference>
<dbReference type="GO" id="GO:0018549">
    <property type="term" value="F:methanethiol oxidase activity"/>
    <property type="evidence" value="ECO:0007669"/>
    <property type="project" value="UniProtKB-EC"/>
</dbReference>
<gene>
    <name evidence="6" type="ORF">AVDCRST_MAG58-2273</name>
</gene>
<evidence type="ECO:0000256" key="5">
    <source>
        <dbReference type="ARBA" id="ARBA00047539"/>
    </source>
</evidence>
<dbReference type="PANTHER" id="PTHR23300">
    <property type="entry name" value="METHANETHIOL OXIDASE"/>
    <property type="match status" value="1"/>
</dbReference>
<evidence type="ECO:0000256" key="2">
    <source>
        <dbReference type="ARBA" id="ARBA00005606"/>
    </source>
</evidence>
<comment type="similarity">
    <text evidence="2">Belongs to the selenium-binding protein family.</text>
</comment>
<dbReference type="Gene3D" id="2.130.10.10">
    <property type="entry name" value="YVTN repeat-like/Quinoprotein amine dehydrogenase"/>
    <property type="match status" value="1"/>
</dbReference>
<dbReference type="GO" id="GO:0008430">
    <property type="term" value="F:selenium binding"/>
    <property type="evidence" value="ECO:0007669"/>
    <property type="project" value="InterPro"/>
</dbReference>
<dbReference type="AlphaFoldDB" id="A0A6J4QYY8"/>
<dbReference type="PANTHER" id="PTHR23300:SF0">
    <property type="entry name" value="METHANETHIOL OXIDASE"/>
    <property type="match status" value="1"/>
</dbReference>
<accession>A0A6J4QYY8</accession>
<protein>
    <recommendedName>
        <fullName evidence="4">Methanethiol oxidase</fullName>
        <ecNumber evidence="3">1.8.3.4</ecNumber>
    </recommendedName>
</protein>
<evidence type="ECO:0000313" key="6">
    <source>
        <dbReference type="EMBL" id="CAA9459427.1"/>
    </source>
</evidence>
<dbReference type="InterPro" id="IPR015943">
    <property type="entry name" value="WD40/YVTN_repeat-like_dom_sf"/>
</dbReference>
<dbReference type="Pfam" id="PF05694">
    <property type="entry name" value="SBP56"/>
    <property type="match status" value="1"/>
</dbReference>
<organism evidence="6">
    <name type="scientific">uncultured Rubrobacteraceae bacterium</name>
    <dbReference type="NCBI Taxonomy" id="349277"/>
    <lineage>
        <taxon>Bacteria</taxon>
        <taxon>Bacillati</taxon>
        <taxon>Actinomycetota</taxon>
        <taxon>Rubrobacteria</taxon>
        <taxon>Rubrobacterales</taxon>
        <taxon>Rubrobacteraceae</taxon>
        <taxon>environmental samples</taxon>
    </lineage>
</organism>
<evidence type="ECO:0000256" key="4">
    <source>
        <dbReference type="ARBA" id="ARBA00015601"/>
    </source>
</evidence>
<comment type="catalytic activity">
    <reaction evidence="5">
        <text>methanethiol + O2 + H2O = hydrogen sulfide + formaldehyde + H2O2 + H(+)</text>
        <dbReference type="Rhea" id="RHEA:11812"/>
        <dbReference type="ChEBI" id="CHEBI:15377"/>
        <dbReference type="ChEBI" id="CHEBI:15378"/>
        <dbReference type="ChEBI" id="CHEBI:15379"/>
        <dbReference type="ChEBI" id="CHEBI:16007"/>
        <dbReference type="ChEBI" id="CHEBI:16240"/>
        <dbReference type="ChEBI" id="CHEBI:16842"/>
        <dbReference type="ChEBI" id="CHEBI:29919"/>
        <dbReference type="EC" id="1.8.3.4"/>
    </reaction>
</comment>
<dbReference type="SUPFAM" id="SSF75011">
    <property type="entry name" value="3-carboxy-cis,cis-mucoante lactonizing enzyme"/>
    <property type="match status" value="1"/>
</dbReference>
<dbReference type="EMBL" id="CADCVF010000046">
    <property type="protein sequence ID" value="CAA9459427.1"/>
    <property type="molecule type" value="Genomic_DNA"/>
</dbReference>
<dbReference type="InterPro" id="IPR008826">
    <property type="entry name" value="Se-bd"/>
</dbReference>
<dbReference type="EC" id="1.8.3.4" evidence="3"/>
<evidence type="ECO:0000256" key="1">
    <source>
        <dbReference type="ARBA" id="ARBA00005177"/>
    </source>
</evidence>
<comment type="pathway">
    <text evidence="1">Organosulfur degradation.</text>
</comment>
<proteinExistence type="inferred from homology"/>
<name>A0A6J4QYY8_9ACTN</name>
<evidence type="ECO:0000256" key="3">
    <source>
        <dbReference type="ARBA" id="ARBA00012510"/>
    </source>
</evidence>
<sequence length="458" mass="51715">MSDAHETTHEGHACCGPGYASPEEAMKAEREKVLYTVALYVGTGVEEPDYLATVDVDPESPTYSRVVERTPMPNVGDELHHFGWNACSSCHGEEGKSRRFLVVPGQRSSRIHIIDTAEERSPKLHKVIEPEEIVEKTNLTAPHTVHCLPDRIMISMLGDGEGNGPGGFLVLDEDFNIAGRWESNTEGMRYNYDFWYQPRHNVMVSSEWAAPNTYQGGFDPKDVAEGKYGRRLHFWDWEKHEISQSVDLGEDGWIPLEVRFHHDPNSTHGFVGAALSSNMYHWHKENGHWEVEKVIDVASEEVEGWPMPMPGLITDLLVSMDDRFLYFSNWLHGDLRQYDVSDPSNPRLTGQVWCGGLLGKSQEAAGRKLDGGPQMLQLSLDGKRLYVTNSLYSSWDNQFYPKMAEEGSYLLQIDCDTEQGGMKINEDFYVDFGKEPAGPARAHEMRYPGGDVTSDIWI</sequence>